<proteinExistence type="predicted"/>
<evidence type="ECO:0000313" key="2">
    <source>
        <dbReference type="Proteomes" id="UP000324222"/>
    </source>
</evidence>
<dbReference type="Proteomes" id="UP000324222">
    <property type="component" value="Unassembled WGS sequence"/>
</dbReference>
<keyword evidence="2" id="KW-1185">Reference proteome</keyword>
<reference evidence="1 2" key="1">
    <citation type="submission" date="2019-05" db="EMBL/GenBank/DDBJ databases">
        <title>Another draft genome of Portunus trituberculatus and its Hox gene families provides insights of decapod evolution.</title>
        <authorList>
            <person name="Jeong J.-H."/>
            <person name="Song I."/>
            <person name="Kim S."/>
            <person name="Choi T."/>
            <person name="Kim D."/>
            <person name="Ryu S."/>
            <person name="Kim W."/>
        </authorList>
    </citation>
    <scope>NUCLEOTIDE SEQUENCE [LARGE SCALE GENOMIC DNA]</scope>
    <source>
        <tissue evidence="1">Muscle</tissue>
    </source>
</reference>
<dbReference type="AlphaFoldDB" id="A0A5B7JKF9"/>
<name>A0A5B7JKF9_PORTR</name>
<evidence type="ECO:0000313" key="1">
    <source>
        <dbReference type="EMBL" id="MPC95075.1"/>
    </source>
</evidence>
<comment type="caution">
    <text evidence="1">The sequence shown here is derived from an EMBL/GenBank/DDBJ whole genome shotgun (WGS) entry which is preliminary data.</text>
</comment>
<organism evidence="1 2">
    <name type="scientific">Portunus trituberculatus</name>
    <name type="common">Swimming crab</name>
    <name type="synonym">Neptunus trituberculatus</name>
    <dbReference type="NCBI Taxonomy" id="210409"/>
    <lineage>
        <taxon>Eukaryota</taxon>
        <taxon>Metazoa</taxon>
        <taxon>Ecdysozoa</taxon>
        <taxon>Arthropoda</taxon>
        <taxon>Crustacea</taxon>
        <taxon>Multicrustacea</taxon>
        <taxon>Malacostraca</taxon>
        <taxon>Eumalacostraca</taxon>
        <taxon>Eucarida</taxon>
        <taxon>Decapoda</taxon>
        <taxon>Pleocyemata</taxon>
        <taxon>Brachyura</taxon>
        <taxon>Eubrachyura</taxon>
        <taxon>Portunoidea</taxon>
        <taxon>Portunidae</taxon>
        <taxon>Portuninae</taxon>
        <taxon>Portunus</taxon>
    </lineage>
</organism>
<gene>
    <name evidence="1" type="ORF">E2C01_090271</name>
</gene>
<accession>A0A5B7JKF9</accession>
<dbReference type="EMBL" id="VSRR010100933">
    <property type="protein sequence ID" value="MPC95075.1"/>
    <property type="molecule type" value="Genomic_DNA"/>
</dbReference>
<sequence length="82" mass="9326">MKVPFRGSAAVVELLQATTEHFCSITSITDDSASYFLVAEEIWKTWRQQRGTAMFQVKAHKRNTNVTNRLSQLVPLASRVRT</sequence>
<protein>
    <submittedName>
        <fullName evidence="1">Uncharacterized protein</fullName>
    </submittedName>
</protein>